<evidence type="ECO:0000256" key="1">
    <source>
        <dbReference type="SAM" id="SignalP"/>
    </source>
</evidence>
<accession>A0ABP9Y619</accession>
<evidence type="ECO:0000313" key="3">
    <source>
        <dbReference type="Proteomes" id="UP001476247"/>
    </source>
</evidence>
<organism evidence="2 3">
    <name type="scientific">Helicostylum pulchrum</name>
    <dbReference type="NCBI Taxonomy" id="562976"/>
    <lineage>
        <taxon>Eukaryota</taxon>
        <taxon>Fungi</taxon>
        <taxon>Fungi incertae sedis</taxon>
        <taxon>Mucoromycota</taxon>
        <taxon>Mucoromycotina</taxon>
        <taxon>Mucoromycetes</taxon>
        <taxon>Mucorales</taxon>
        <taxon>Mucorineae</taxon>
        <taxon>Mucoraceae</taxon>
        <taxon>Helicostylum</taxon>
    </lineage>
</organism>
<sequence>MVRTLVIVSAVLALIATVSAGPLISAVAKDHIGTGPITVNNVANKALQANNAHVNDVGQKINIAGGKFKRDEGAGAPMRISKAVGVKGNKKMAKPKANKGTVSKQ</sequence>
<feature type="chain" id="PRO_5046768296" evidence="1">
    <location>
        <begin position="21"/>
        <end position="105"/>
    </location>
</feature>
<protein>
    <submittedName>
        <fullName evidence="2">Uncharacterized protein</fullName>
    </submittedName>
</protein>
<keyword evidence="3" id="KW-1185">Reference proteome</keyword>
<feature type="signal peptide" evidence="1">
    <location>
        <begin position="1"/>
        <end position="20"/>
    </location>
</feature>
<comment type="caution">
    <text evidence="2">The sequence shown here is derived from an EMBL/GenBank/DDBJ whole genome shotgun (WGS) entry which is preliminary data.</text>
</comment>
<dbReference type="EMBL" id="BAABUJ010000021">
    <property type="protein sequence ID" value="GAA5802028.1"/>
    <property type="molecule type" value="Genomic_DNA"/>
</dbReference>
<dbReference type="Proteomes" id="UP001476247">
    <property type="component" value="Unassembled WGS sequence"/>
</dbReference>
<reference evidence="2 3" key="1">
    <citation type="submission" date="2024-04" db="EMBL/GenBank/DDBJ databases">
        <title>genome sequences of Mucor flavus KT1a and Helicostylum pulchrum KT1b strains isolation_sourced from the surface of a dry-aged beef.</title>
        <authorList>
            <person name="Toyotome T."/>
            <person name="Hosono M."/>
            <person name="Torimaru M."/>
            <person name="Fukuda K."/>
            <person name="Mikami N."/>
        </authorList>
    </citation>
    <scope>NUCLEOTIDE SEQUENCE [LARGE SCALE GENOMIC DNA]</scope>
    <source>
        <strain evidence="2 3">KT1b</strain>
    </source>
</reference>
<gene>
    <name evidence="2" type="ORF">HPULCUR_007488</name>
</gene>
<evidence type="ECO:0000313" key="2">
    <source>
        <dbReference type="EMBL" id="GAA5802028.1"/>
    </source>
</evidence>
<proteinExistence type="predicted"/>
<name>A0ABP9Y619_9FUNG</name>
<keyword evidence="1" id="KW-0732">Signal</keyword>